<gene>
    <name evidence="1" type="ORF">ATNIH1004_011638</name>
</gene>
<accession>A0A5M9M387</accession>
<proteinExistence type="predicted"/>
<protein>
    <submittedName>
        <fullName evidence="1">Uncharacterized protein</fullName>
    </submittedName>
</protein>
<dbReference type="Proteomes" id="UP000324241">
    <property type="component" value="Unassembled WGS sequence"/>
</dbReference>
<dbReference type="EMBL" id="QUQM01000009">
    <property type="protein sequence ID" value="KAA8641502.1"/>
    <property type="molecule type" value="Genomic_DNA"/>
</dbReference>
<evidence type="ECO:0000313" key="2">
    <source>
        <dbReference type="Proteomes" id="UP000324241"/>
    </source>
</evidence>
<reference evidence="1 2" key="1">
    <citation type="submission" date="2019-08" db="EMBL/GenBank/DDBJ databases">
        <title>The genome sequence of a newly discovered highly antifungal drug resistant Aspergillus species, Aspergillus tanneri NIH 1004.</title>
        <authorList>
            <person name="Mounaud S."/>
            <person name="Singh I."/>
            <person name="Joardar V."/>
            <person name="Pakala S."/>
            <person name="Pakala S."/>
            <person name="Venepally P."/>
            <person name="Chung J.K."/>
            <person name="Losada L."/>
            <person name="Nierman W.C."/>
        </authorList>
    </citation>
    <scope>NUCLEOTIDE SEQUENCE [LARGE SCALE GENOMIC DNA]</scope>
    <source>
        <strain evidence="1 2">NIH1004</strain>
    </source>
</reference>
<comment type="caution">
    <text evidence="1">The sequence shown here is derived from an EMBL/GenBank/DDBJ whole genome shotgun (WGS) entry which is preliminary data.</text>
</comment>
<dbReference type="AlphaFoldDB" id="A0A5M9M387"/>
<dbReference type="GeneID" id="54334339"/>
<organism evidence="1 2">
    <name type="scientific">Aspergillus tanneri</name>
    <dbReference type="NCBI Taxonomy" id="1220188"/>
    <lineage>
        <taxon>Eukaryota</taxon>
        <taxon>Fungi</taxon>
        <taxon>Dikarya</taxon>
        <taxon>Ascomycota</taxon>
        <taxon>Pezizomycotina</taxon>
        <taxon>Eurotiomycetes</taxon>
        <taxon>Eurotiomycetidae</taxon>
        <taxon>Eurotiales</taxon>
        <taxon>Aspergillaceae</taxon>
        <taxon>Aspergillus</taxon>
        <taxon>Aspergillus subgen. Circumdati</taxon>
    </lineage>
</organism>
<dbReference type="OrthoDB" id="10432584at2759"/>
<dbReference type="RefSeq" id="XP_033420864.1">
    <property type="nucleotide sequence ID" value="XM_033576200.1"/>
</dbReference>
<evidence type="ECO:0000313" key="1">
    <source>
        <dbReference type="EMBL" id="KAA8641502.1"/>
    </source>
</evidence>
<name>A0A5M9M387_9EURO</name>
<sequence>MRVTLTSRVETLEDQMAMLISDFDLLKKGNITDQSKPQCYKKLKIDPRWYCDRVDKLKNVSWNVRHPPENARQIRDDDDDLELKLSQKVFHGPVLLLLPLESRYGEVEWALPINDVTVRGVLQAIHDHIKAYEEACEEGDECEEGVFEGLSFCSTGVWRVDMGS</sequence>